<dbReference type="PANTHER" id="PTHR42877:SF11">
    <property type="entry name" value="MONOOXYGENASE, PUTATIVE (AFU_ORTHOLOGUE AFUA_6G13790)-RELATED"/>
    <property type="match status" value="1"/>
</dbReference>
<keyword evidence="7" id="KW-1185">Reference proteome</keyword>
<dbReference type="AlphaFoldDB" id="B6HM54"/>
<dbReference type="OrthoDB" id="74360at2759"/>
<sequence>MSHHPTSNGLQNGFASLPTSATRVANGETPPNWIPCAEQPVYARRKLKIICIGAGYSGLTLAHKIDHELKLGDFVELKIYEKNPEVGGTWFENTYPGVACDIPAQFNIHLDAYTFLFEPNPNWSHFYAPGPEIEEYIKRTTRKWKLDKDIQFNARVTETVWDDELGKWKVEVDQAGTIIHDEADILVNASGFLNWPDIEGLSSFKGKLLHTSTWDNTYDWSNKRVAVIGNGSSGIQCVAAMQPKVAQLVNFVRSPTWVSVNFCADKTRNGGNFSYTEEEKTHFAQDTKAHFKYRRELEGRDHPMQLGLTQASRQQMEERMKGISDPEIVSKMLSHEFRPGCRRLTPGDGYLEAFSNDNATLTFDPIERITELGIKTLTGDEQQFDVIVCATGFDTSFIPSWKMIGRHGATLEERWKVNPEAFFAVQVDTMPNYFIFNGPNCPVSHGSLLTQVSWTCDYILRWAKKIAAEDIKSIDVKKEAVEDYNVYCQEFLKRMVWSDECRSWYKNGKSTGHVTGVYPGSVLHFKDCLENIGGEHFHIEYRSKNRFRFLGNGESVRDQHGAGDLAWYMDDMKAPMCEGAERPGPLTAFQPHNP</sequence>
<comment type="cofactor">
    <cofactor evidence="1">
        <name>FAD</name>
        <dbReference type="ChEBI" id="CHEBI:57692"/>
    </cofactor>
</comment>
<keyword evidence="5" id="KW-0560">Oxidoreductase</keyword>
<dbReference type="Pfam" id="PF00743">
    <property type="entry name" value="FMO-like"/>
    <property type="match status" value="1"/>
</dbReference>
<dbReference type="GO" id="GO:0004499">
    <property type="term" value="F:N,N-dimethylaniline monooxygenase activity"/>
    <property type="evidence" value="ECO:0007669"/>
    <property type="project" value="InterPro"/>
</dbReference>
<dbReference type="InterPro" id="IPR020946">
    <property type="entry name" value="Flavin_mOase-like"/>
</dbReference>
<evidence type="ECO:0000256" key="3">
    <source>
        <dbReference type="ARBA" id="ARBA00022630"/>
    </source>
</evidence>
<proteinExistence type="inferred from homology"/>
<evidence type="ECO:0000256" key="2">
    <source>
        <dbReference type="ARBA" id="ARBA00010139"/>
    </source>
</evidence>
<dbReference type="GO" id="GO:0050661">
    <property type="term" value="F:NADP binding"/>
    <property type="evidence" value="ECO:0007669"/>
    <property type="project" value="InterPro"/>
</dbReference>
<evidence type="ECO:0000313" key="6">
    <source>
        <dbReference type="EMBL" id="CAP96620.1"/>
    </source>
</evidence>
<dbReference type="SUPFAM" id="SSF51905">
    <property type="entry name" value="FAD/NAD(P)-binding domain"/>
    <property type="match status" value="3"/>
</dbReference>
<dbReference type="EMBL" id="AM920436">
    <property type="protein sequence ID" value="CAP96620.1"/>
    <property type="molecule type" value="Genomic_DNA"/>
</dbReference>
<organism evidence="6 7">
    <name type="scientific">Penicillium rubens (strain ATCC 28089 / DSM 1075 / NRRL 1951 / Wisconsin 54-1255)</name>
    <name type="common">Penicillium chrysogenum</name>
    <dbReference type="NCBI Taxonomy" id="500485"/>
    <lineage>
        <taxon>Eukaryota</taxon>
        <taxon>Fungi</taxon>
        <taxon>Dikarya</taxon>
        <taxon>Ascomycota</taxon>
        <taxon>Pezizomycotina</taxon>
        <taxon>Eurotiomycetes</taxon>
        <taxon>Eurotiomycetidae</taxon>
        <taxon>Eurotiales</taxon>
        <taxon>Aspergillaceae</taxon>
        <taxon>Penicillium</taxon>
        <taxon>Penicillium chrysogenum species complex</taxon>
    </lineage>
</organism>
<dbReference type="OMA" id="WDNTYDW"/>
<gene>
    <name evidence="6" type="ORF">Pc21g17230</name>
    <name evidence="6" type="ORF">PCH_Pc21g17230</name>
</gene>
<dbReference type="Gene3D" id="3.50.50.60">
    <property type="entry name" value="FAD/NAD(P)-binding domain"/>
    <property type="match status" value="2"/>
</dbReference>
<protein>
    <submittedName>
        <fullName evidence="6">Pc21g17230 protein</fullName>
    </submittedName>
</protein>
<evidence type="ECO:0000256" key="4">
    <source>
        <dbReference type="ARBA" id="ARBA00022827"/>
    </source>
</evidence>
<evidence type="ECO:0000256" key="5">
    <source>
        <dbReference type="ARBA" id="ARBA00023002"/>
    </source>
</evidence>
<comment type="similarity">
    <text evidence="2">Belongs to the FAD-binding monooxygenase family.</text>
</comment>
<accession>B6HM54</accession>
<dbReference type="BioCyc" id="PCHR:PC21G17230-MONOMER"/>
<dbReference type="Proteomes" id="UP000000724">
    <property type="component" value="Contig Pc00c21"/>
</dbReference>
<evidence type="ECO:0000313" key="7">
    <source>
        <dbReference type="Proteomes" id="UP000000724"/>
    </source>
</evidence>
<dbReference type="InterPro" id="IPR036188">
    <property type="entry name" value="FAD/NAD-bd_sf"/>
</dbReference>
<dbReference type="eggNOG" id="KOG1399">
    <property type="taxonomic scope" value="Eukaryota"/>
</dbReference>
<dbReference type="VEuPathDB" id="FungiDB:PCH_Pc21g17230"/>
<keyword evidence="3" id="KW-0285">Flavoprotein</keyword>
<name>B6HM54_PENRW</name>
<reference evidence="6 7" key="1">
    <citation type="journal article" date="2008" name="Nat. Biotechnol.">
        <title>Genome sequencing and analysis of the filamentous fungus Penicillium chrysogenum.</title>
        <authorList>
            <person name="van den Berg M.A."/>
            <person name="Albang R."/>
            <person name="Albermann K."/>
            <person name="Badger J.H."/>
            <person name="Daran J.-M."/>
            <person name="Driessen A.J.M."/>
            <person name="Garcia-Estrada C."/>
            <person name="Fedorova N.D."/>
            <person name="Harris D.M."/>
            <person name="Heijne W.H.M."/>
            <person name="Joardar V.S."/>
            <person name="Kiel J.A.K.W."/>
            <person name="Kovalchuk A."/>
            <person name="Martin J.F."/>
            <person name="Nierman W.C."/>
            <person name="Nijland J.G."/>
            <person name="Pronk J.T."/>
            <person name="Roubos J.A."/>
            <person name="van der Klei I.J."/>
            <person name="van Peij N.N.M.E."/>
            <person name="Veenhuis M."/>
            <person name="von Doehren H."/>
            <person name="Wagner C."/>
            <person name="Wortman J.R."/>
            <person name="Bovenberg R.A.L."/>
        </authorList>
    </citation>
    <scope>NUCLEOTIDE SEQUENCE [LARGE SCALE GENOMIC DNA]</scope>
    <source>
        <strain evidence="7">ATCC 28089 / DSM 1075 / NRRL 1951 / Wisconsin 54-1255</strain>
    </source>
</reference>
<dbReference type="GO" id="GO:0050660">
    <property type="term" value="F:flavin adenine dinucleotide binding"/>
    <property type="evidence" value="ECO:0007669"/>
    <property type="project" value="InterPro"/>
</dbReference>
<dbReference type="PANTHER" id="PTHR42877">
    <property type="entry name" value="L-ORNITHINE N(5)-MONOOXYGENASE-RELATED"/>
    <property type="match status" value="1"/>
</dbReference>
<keyword evidence="4" id="KW-0274">FAD</keyword>
<dbReference type="HOGENOM" id="CLU_006937_6_2_1"/>
<dbReference type="InterPro" id="IPR051209">
    <property type="entry name" value="FAD-bind_Monooxygenase_sf"/>
</dbReference>
<evidence type="ECO:0000256" key="1">
    <source>
        <dbReference type="ARBA" id="ARBA00001974"/>
    </source>
</evidence>